<keyword evidence="1" id="KW-0472">Membrane</keyword>
<keyword evidence="3" id="KW-1185">Reference proteome</keyword>
<gene>
    <name evidence="2" type="ORF">D791_01334</name>
</gene>
<comment type="caution">
    <text evidence="2">The sequence shown here is derived from an EMBL/GenBank/DDBJ whole genome shotgun (WGS) entry which is preliminary data.</text>
</comment>
<dbReference type="Proteomes" id="UP000019464">
    <property type="component" value="Unassembled WGS sequence"/>
</dbReference>
<proteinExistence type="predicted"/>
<keyword evidence="1" id="KW-0812">Transmembrane</keyword>
<reference evidence="2 3" key="2">
    <citation type="journal article" date="2015" name="Syst. Appl. Microbiol.">
        <title>Nitrincola nitratireducens sp. nov. isolated from a haloalkaline crater lake.</title>
        <authorList>
            <person name="Singh A."/>
            <person name="Vaidya B."/>
            <person name="Tanuku N.R."/>
            <person name="Pinnaka A.K."/>
        </authorList>
    </citation>
    <scope>NUCLEOTIDE SEQUENCE [LARGE SCALE GENOMIC DNA]</scope>
    <source>
        <strain evidence="2 3">AK23</strain>
    </source>
</reference>
<organism evidence="2 3">
    <name type="scientific">Nitrincola nitratireducens</name>
    <dbReference type="NCBI Taxonomy" id="1229521"/>
    <lineage>
        <taxon>Bacteria</taxon>
        <taxon>Pseudomonadati</taxon>
        <taxon>Pseudomonadota</taxon>
        <taxon>Gammaproteobacteria</taxon>
        <taxon>Oceanospirillales</taxon>
        <taxon>Oceanospirillaceae</taxon>
        <taxon>Nitrincola</taxon>
    </lineage>
</organism>
<evidence type="ECO:0000256" key="1">
    <source>
        <dbReference type="SAM" id="Phobius"/>
    </source>
</evidence>
<reference evidence="3" key="1">
    <citation type="submission" date="2012-11" db="EMBL/GenBank/DDBJ databases">
        <authorList>
            <person name="Singh A."/>
            <person name="Pinnaka A.K."/>
            <person name="Vaidya B."/>
        </authorList>
    </citation>
    <scope>NUCLEOTIDE SEQUENCE [LARGE SCALE GENOMIC DNA]</scope>
    <source>
        <strain evidence="3">AK23</strain>
    </source>
</reference>
<dbReference type="RefSeq" id="WP_157682256.1">
    <property type="nucleotide sequence ID" value="NZ_AONB01000005.1"/>
</dbReference>
<sequence length="140" mass="15961">MNGFNHLEVTVGQSTLVVSVLLAILTVALLSISLTPLFSGVVYYMMLFGCCYYAGITYKSYINTHIGSKLTWNPDADELHLTDLKGKVRRFTKIQRISHHQVWIYLVLDNEEGQVNLLLPIDSMPSSDFRRLSVMCRYIK</sequence>
<name>W9V3P5_9GAMM</name>
<protein>
    <submittedName>
        <fullName evidence="2">Uncharacterized protein</fullName>
    </submittedName>
</protein>
<dbReference type="Pfam" id="PF07254">
    <property type="entry name" value="Cpta_toxin"/>
    <property type="match status" value="1"/>
</dbReference>
<keyword evidence="1" id="KW-1133">Transmembrane helix</keyword>
<dbReference type="EMBL" id="AONB01000005">
    <property type="protein sequence ID" value="EXJ11561.1"/>
    <property type="molecule type" value="Genomic_DNA"/>
</dbReference>
<accession>W9V3P5</accession>
<evidence type="ECO:0000313" key="3">
    <source>
        <dbReference type="Proteomes" id="UP000019464"/>
    </source>
</evidence>
<feature type="transmembrane region" description="Helical" evidence="1">
    <location>
        <begin position="41"/>
        <end position="61"/>
    </location>
</feature>
<dbReference type="InterPro" id="IPR009883">
    <property type="entry name" value="YgfX"/>
</dbReference>
<feature type="transmembrane region" description="Helical" evidence="1">
    <location>
        <begin position="16"/>
        <end position="35"/>
    </location>
</feature>
<dbReference type="AlphaFoldDB" id="W9V3P5"/>
<evidence type="ECO:0000313" key="2">
    <source>
        <dbReference type="EMBL" id="EXJ11561.1"/>
    </source>
</evidence>